<sequence>MEGGKGCSVLTLLLICSAKYCAGKRCVDDVKGVCNANDLFGWCFYSQSSGVLNCDEEKFCAKQAQIRTKLSAYGCFNRSETEVNCCCNEASMCNYQFIEDSKGANEEHETSVHSQTCSFLYTVEKTEYHFNSCRDPWCFSLLIQNISSEGLGREESSLKGCQSWILHRILDAKERPQLSAKLPYIETMKIFLEKPRCSEIVGSKVTTMNETRQACVDFYFKVANSDLSNILLGGFQ</sequence>
<dbReference type="OrthoDB" id="5872406at2759"/>
<dbReference type="WBParaSite" id="EVEC_0000200301-mRNA-1">
    <property type="protein sequence ID" value="EVEC_0000200301-mRNA-1"/>
    <property type="gene ID" value="EVEC_0000200301"/>
</dbReference>
<reference evidence="2 3" key="2">
    <citation type="submission" date="2018-10" db="EMBL/GenBank/DDBJ databases">
        <authorList>
            <consortium name="Pathogen Informatics"/>
        </authorList>
    </citation>
    <scope>NUCLEOTIDE SEQUENCE [LARGE SCALE GENOMIC DNA]</scope>
</reference>
<protein>
    <submittedName>
        <fullName evidence="4">Activin_recp domain-containing protein</fullName>
    </submittedName>
</protein>
<evidence type="ECO:0000313" key="3">
    <source>
        <dbReference type="Proteomes" id="UP000274131"/>
    </source>
</evidence>
<gene>
    <name evidence="2" type="ORF">EVEC_LOCUS1711</name>
</gene>
<evidence type="ECO:0000256" key="1">
    <source>
        <dbReference type="SAM" id="SignalP"/>
    </source>
</evidence>
<proteinExistence type="predicted"/>
<dbReference type="EMBL" id="UXUI01007256">
    <property type="protein sequence ID" value="VDD86568.1"/>
    <property type="molecule type" value="Genomic_DNA"/>
</dbReference>
<dbReference type="Proteomes" id="UP000274131">
    <property type="component" value="Unassembled WGS sequence"/>
</dbReference>
<dbReference type="AlphaFoldDB" id="A0A0N4UWX0"/>
<organism evidence="4">
    <name type="scientific">Enterobius vermicularis</name>
    <name type="common">Human pinworm</name>
    <dbReference type="NCBI Taxonomy" id="51028"/>
    <lineage>
        <taxon>Eukaryota</taxon>
        <taxon>Metazoa</taxon>
        <taxon>Ecdysozoa</taxon>
        <taxon>Nematoda</taxon>
        <taxon>Chromadorea</taxon>
        <taxon>Rhabditida</taxon>
        <taxon>Spirurina</taxon>
        <taxon>Oxyuridomorpha</taxon>
        <taxon>Oxyuroidea</taxon>
        <taxon>Oxyuridae</taxon>
        <taxon>Enterobius</taxon>
    </lineage>
</organism>
<name>A0A0N4UWX0_ENTVE</name>
<reference evidence="4" key="1">
    <citation type="submission" date="2017-02" db="UniProtKB">
        <authorList>
            <consortium name="WormBaseParasite"/>
        </authorList>
    </citation>
    <scope>IDENTIFICATION</scope>
</reference>
<feature type="signal peptide" evidence="1">
    <location>
        <begin position="1"/>
        <end position="23"/>
    </location>
</feature>
<feature type="chain" id="PRO_5043122514" evidence="1">
    <location>
        <begin position="24"/>
        <end position="236"/>
    </location>
</feature>
<keyword evidence="3" id="KW-1185">Reference proteome</keyword>
<evidence type="ECO:0000313" key="4">
    <source>
        <dbReference type="WBParaSite" id="EVEC_0000200301-mRNA-1"/>
    </source>
</evidence>
<evidence type="ECO:0000313" key="2">
    <source>
        <dbReference type="EMBL" id="VDD86568.1"/>
    </source>
</evidence>
<accession>A0A0N4UWX0</accession>
<keyword evidence="1" id="KW-0732">Signal</keyword>